<evidence type="ECO:0000256" key="4">
    <source>
        <dbReference type="ARBA" id="ARBA00022989"/>
    </source>
</evidence>
<dbReference type="Pfam" id="PF03631">
    <property type="entry name" value="Virul_fac_BrkB"/>
    <property type="match status" value="1"/>
</dbReference>
<feature type="transmembrane region" description="Helical" evidence="6">
    <location>
        <begin position="319"/>
        <end position="339"/>
    </location>
</feature>
<dbReference type="NCBIfam" id="TIGR00765">
    <property type="entry name" value="yihY_not_rbn"/>
    <property type="match status" value="1"/>
</dbReference>
<dbReference type="PANTHER" id="PTHR30213">
    <property type="entry name" value="INNER MEMBRANE PROTEIN YHJD"/>
    <property type="match status" value="1"/>
</dbReference>
<evidence type="ECO:0000256" key="5">
    <source>
        <dbReference type="ARBA" id="ARBA00023136"/>
    </source>
</evidence>
<evidence type="ECO:0000256" key="6">
    <source>
        <dbReference type="SAM" id="Phobius"/>
    </source>
</evidence>
<gene>
    <name evidence="7" type="ORF">PL9631_350040</name>
</gene>
<name>A0A7Z9DY59_9CYAN</name>
<keyword evidence="4 6" id="KW-1133">Transmembrane helix</keyword>
<feature type="transmembrane region" description="Helical" evidence="6">
    <location>
        <begin position="246"/>
        <end position="268"/>
    </location>
</feature>
<evidence type="ECO:0000313" key="8">
    <source>
        <dbReference type="Proteomes" id="UP000182190"/>
    </source>
</evidence>
<keyword evidence="8" id="KW-1185">Reference proteome</keyword>
<dbReference type="OrthoDB" id="9775903at2"/>
<dbReference type="PANTHER" id="PTHR30213:SF0">
    <property type="entry name" value="UPF0761 MEMBRANE PROTEIN YIHY"/>
    <property type="match status" value="1"/>
</dbReference>
<evidence type="ECO:0000256" key="2">
    <source>
        <dbReference type="ARBA" id="ARBA00022475"/>
    </source>
</evidence>
<organism evidence="7 8">
    <name type="scientific">Planktothrix paucivesiculata PCC 9631</name>
    <dbReference type="NCBI Taxonomy" id="671071"/>
    <lineage>
        <taxon>Bacteria</taxon>
        <taxon>Bacillati</taxon>
        <taxon>Cyanobacteriota</taxon>
        <taxon>Cyanophyceae</taxon>
        <taxon>Oscillatoriophycideae</taxon>
        <taxon>Oscillatoriales</taxon>
        <taxon>Microcoleaceae</taxon>
        <taxon>Planktothrix</taxon>
    </lineage>
</organism>
<dbReference type="Proteomes" id="UP000182190">
    <property type="component" value="Unassembled WGS sequence"/>
</dbReference>
<feature type="transmembrane region" description="Helical" evidence="6">
    <location>
        <begin position="379"/>
        <end position="405"/>
    </location>
</feature>
<keyword evidence="5 6" id="KW-0472">Membrane</keyword>
<accession>A0A7Z9DY59</accession>
<dbReference type="EMBL" id="CZCS02000174">
    <property type="protein sequence ID" value="VXD17575.1"/>
    <property type="molecule type" value="Genomic_DNA"/>
</dbReference>
<feature type="transmembrane region" description="Helical" evidence="6">
    <location>
        <begin position="142"/>
        <end position="163"/>
    </location>
</feature>
<dbReference type="AlphaFoldDB" id="A0A7Z9DY59"/>
<reference evidence="7" key="1">
    <citation type="submission" date="2019-10" db="EMBL/GenBank/DDBJ databases">
        <authorList>
            <consortium name="Genoscope - CEA"/>
            <person name="William W."/>
        </authorList>
    </citation>
    <scope>NUCLEOTIDE SEQUENCE [LARGE SCALE GENOMIC DNA]</scope>
    <source>
        <strain evidence="7">BBR_PRJEB10994</strain>
    </source>
</reference>
<keyword evidence="3 6" id="KW-0812">Transmembrane</keyword>
<evidence type="ECO:0000256" key="3">
    <source>
        <dbReference type="ARBA" id="ARBA00022692"/>
    </source>
</evidence>
<dbReference type="GO" id="GO:0005886">
    <property type="term" value="C:plasma membrane"/>
    <property type="evidence" value="ECO:0007669"/>
    <property type="project" value="UniProtKB-SubCell"/>
</dbReference>
<keyword evidence="2" id="KW-1003">Cell membrane</keyword>
<evidence type="ECO:0000256" key="1">
    <source>
        <dbReference type="ARBA" id="ARBA00004651"/>
    </source>
</evidence>
<feature type="transmembrane region" description="Helical" evidence="6">
    <location>
        <begin position="351"/>
        <end position="373"/>
    </location>
</feature>
<dbReference type="InterPro" id="IPR017039">
    <property type="entry name" value="Virul_fac_BrkB"/>
</dbReference>
<sequence length="420" mass="47518">MNCPYHNLFRIAIFDPKPILNLKKSYFFDKIFPKSSTLEIPYRSQRFMILASFFGFWRHLKSVKWRPCAIHTHLVKLIQRGADLVAEQLIVLFPILMKQIKRTQRRMIRFCRFFLYLNPTTFKKLIQATLEQRLPGFAAEMAYHATLALFPAVLALLIALSSFELLQTEVYRMATLLSQIVPEDVQNLIGNGIDHLSLTPSSGLLSVSFIASLWVFSGVIGAAMTALNHIHGVEKTHLRPFWKNKLIALSLALGTLLLLIIASALVLVSDMIVEGIARQSCMIETIGNCALEDLAICMIQPPVQNCLLESSLLETWQKLRWPITLGIVSTNYAFIYRYAPNYRKHGTPLMPGAILASVFWALVSNLFRLYVYYFGKFNITYGTIGAFVVLLLWLQISSLIMLVGAQLNVIVGDEMKSSPP</sequence>
<evidence type="ECO:0000313" key="7">
    <source>
        <dbReference type="EMBL" id="VXD17575.1"/>
    </source>
</evidence>
<proteinExistence type="predicted"/>
<comment type="subcellular location">
    <subcellularLocation>
        <location evidence="1">Cell membrane</location>
        <topology evidence="1">Multi-pass membrane protein</topology>
    </subcellularLocation>
</comment>
<comment type="caution">
    <text evidence="7">The sequence shown here is derived from an EMBL/GenBank/DDBJ whole genome shotgun (WGS) entry which is preliminary data.</text>
</comment>
<protein>
    <submittedName>
        <fullName evidence="7">Uncharacterized protein</fullName>
    </submittedName>
</protein>
<feature type="transmembrane region" description="Helical" evidence="6">
    <location>
        <begin position="204"/>
        <end position="225"/>
    </location>
</feature>